<evidence type="ECO:0000256" key="1">
    <source>
        <dbReference type="SAM" id="Phobius"/>
    </source>
</evidence>
<comment type="caution">
    <text evidence="2">The sequence shown here is derived from an EMBL/GenBank/DDBJ whole genome shotgun (WGS) entry which is preliminary data.</text>
</comment>
<gene>
    <name evidence="2" type="ORF">Adt_33911</name>
</gene>
<keyword evidence="1" id="KW-0812">Transmembrane</keyword>
<dbReference type="AlphaFoldDB" id="A0ABD1QXL8"/>
<evidence type="ECO:0000313" key="3">
    <source>
        <dbReference type="Proteomes" id="UP001604336"/>
    </source>
</evidence>
<keyword evidence="3" id="KW-1185">Reference proteome</keyword>
<feature type="transmembrane region" description="Helical" evidence="1">
    <location>
        <begin position="104"/>
        <end position="127"/>
    </location>
</feature>
<keyword evidence="1" id="KW-0472">Membrane</keyword>
<protein>
    <submittedName>
        <fullName evidence="2">Uncharacterized protein</fullName>
    </submittedName>
</protein>
<accession>A0ABD1QXL8</accession>
<reference evidence="3" key="1">
    <citation type="submission" date="2024-07" db="EMBL/GenBank/DDBJ databases">
        <title>Two chromosome-level genome assemblies of Korean endemic species Abeliophyllum distichum and Forsythia ovata (Oleaceae).</title>
        <authorList>
            <person name="Jang H."/>
        </authorList>
    </citation>
    <scope>NUCLEOTIDE SEQUENCE [LARGE SCALE GENOMIC DNA]</scope>
</reference>
<dbReference type="EMBL" id="JBFOLK010000010">
    <property type="protein sequence ID" value="KAL2480945.1"/>
    <property type="molecule type" value="Genomic_DNA"/>
</dbReference>
<sequence>MAASRKKDSEINQLHKEVDHLGKKLEIADNKAVAGYKKPAEYKSSLYMYGAESLKVAIKMTKEWLVDGHLEINPNEFDRYLWKHQATDLTTQKARVTDHGGLDLYPIALLIINNLFIFIVLCFSLFVS</sequence>
<proteinExistence type="predicted"/>
<dbReference type="Proteomes" id="UP001604336">
    <property type="component" value="Unassembled WGS sequence"/>
</dbReference>
<organism evidence="2 3">
    <name type="scientific">Abeliophyllum distichum</name>
    <dbReference type="NCBI Taxonomy" id="126358"/>
    <lineage>
        <taxon>Eukaryota</taxon>
        <taxon>Viridiplantae</taxon>
        <taxon>Streptophyta</taxon>
        <taxon>Embryophyta</taxon>
        <taxon>Tracheophyta</taxon>
        <taxon>Spermatophyta</taxon>
        <taxon>Magnoliopsida</taxon>
        <taxon>eudicotyledons</taxon>
        <taxon>Gunneridae</taxon>
        <taxon>Pentapetalae</taxon>
        <taxon>asterids</taxon>
        <taxon>lamiids</taxon>
        <taxon>Lamiales</taxon>
        <taxon>Oleaceae</taxon>
        <taxon>Forsythieae</taxon>
        <taxon>Abeliophyllum</taxon>
    </lineage>
</organism>
<name>A0ABD1QXL8_9LAMI</name>
<keyword evidence="1" id="KW-1133">Transmembrane helix</keyword>
<evidence type="ECO:0000313" key="2">
    <source>
        <dbReference type="EMBL" id="KAL2480945.1"/>
    </source>
</evidence>